<sequence length="2568" mass="298608">MKANPSPDFISDILNTMINLPKKDKIDPDVNQLLTKIILSTFTQFDIVTFHFQMRNGLSLNEVFSNYKFNYDTQLLDKCLEILENKTLDDNSLDFLYFIIMHNFIAREILLEKSKVNQPIEVLLKLLLLLSKKYKDAREKVIEKVFMQALISFLPNDNEYKTYDLLPFFFEYCQNHRDQNLFFQIFHHLSKNYRDERFTKFLSDFTDYLESNTTFFSEVTIYLMIPFLRSLLENFNITAFRFLMASTSNLSKRCADKLIPIVIQSIYSKLLDCEPIQVYFTPKPPEHFQITSMMTSDLNFFNTPTLPNGFDPLYSIPFPTLIDLNSFFDSQVAETLLIISEIFEDYPNDFVNWYIDFMNKVSDDDNGSNSFEPIPQFEAIPNLDPELKLDIETYSSLNKSNTSTSHFYNMYIALILICNQFSDLKLSSDHSIFFFHPLVFNLSDNVFDYLKIIKNDQDQTQKEKIKGYQILNTLRYYSLDFILCDDGQSIDDILIKPSVKTVPLFMAELFGRLANVSALFASKIEKYPKLIKTISNLARNYQHLEIITHDENKKEQIRPVRVSIFTTLAHLFSNFSILNTFFNDQLFIHTIMVFLFEEPVRPFIITSITKYLSNVDLEEMNIPFPNIINPILENINLHLPDHRHILLLKDLLTSFIEGFSYNQNEKKKFGNSCIIICHSMAYLDKDELSKEIYELGIRFLAMMASTFTISDLEVDALITGLARFNDEHFIESLYSKFISLLAGQKVPPTSPNFIIKKPQVLKLLLQTYSHPTKYERIIDYTSELCKYSPLNLASCSKSGIDLVLLNFLEKAKKNENSFSEKFVQKILDLYSLVTSHFTTAQSVLRYISLMSPLSETTISKYQLQFINTMSKAFSNSSDIPSSTFPLTGRSTTYEETDFKLIDTNGQFSLAFWIYIESDISKSNPKICSIRLSDSFKVSVILSNSYLFVELYVYLLQPSNSIEQSSISIPEDLAAQKWHFIVFYFNFNEKRSIIQYSIDCSPSKALLARAIPSEIIQQNPQCSIRLGGKYKVTDEKAPFNSSPSPSKIGAIGIFSNRTIEDFFQVFELGLRNNDKKSLPFHSHYYRNDFKEYDNDKPNGFTDVLIEKCGVNCLLPLFLQTDMIMDGKPFTLSLETIITLFVKLLTYSLEAQMSFSRSKGFNIIAELLTQRWTKYFTFKNYQQLFQLLLIIQYEQLEQQLFDEVMTNFTFLMMLDSDLHLRIIRHWMQALFPSFDQIAINFSSFEDLVSILRLFYWYKPIEKMWIKYVDIRPKDLNVCECRKYIMKLLFDYAAKYFDIDMCKCIVSHCVSCTELKQVIELIQLLISIFTENSDQKFDFEDDSLEYFVQYYMRYPNEEIRFLVLKLLILLHKSKLISDNFFRKQLDVIIAIIPHETMTKQLLDFLVSELKEDPFLLNLCIFISTYLDDISFISDLFIQNEENFLKKGSQNINEYLEKSRFWEIWFLWIAIYFKPDLTDTLLMLAKDHLLDLLIIYDLYKLHSEEFEEKFADFVISHVDIIKDLFLVCQRLIAFSSERKSLIDDSYFELFEIESEKVDDSNVIDEKEKYLPQNFVNTLFSEKIYKPKISFQLKFNDDFEWKHTQLAILFLSNFEKNLNLSFLQFDLLLCSFLQTTDFDVFDHLCSIYLHDKDLFDCDSILNLLEYHTITNGKRLFLKNVPFSNPFPSQQKFALFESQIYPKVYVDKIESRYEELTQFLQEIQDYAKIMKHVDVSPLIEVATKQMRNYLERQDFQNFSNIQSWQNLWSALSIERAPWHIQGKDTKLIRQREITVSYGLAPVKMIRNLQELPFWQDSQIRCKIEKRGVKLESQCAILRVEGRYPASFYLFRNIIKVEVQYGKNIDFQLKSIRFIFLRKNFGCQFFTDKGLSIHLEFPEDFFSKLVNEFDSVYFSSINSNSNIFIQKTSNQKFFQMLPYQTKWSNGEMSNYEYLLMLNHCVGRSFFDLQSYPFFPFILLSSSNEFDFRDFSSDFTDTKPFPRETVLSYLCAIEPFKSEDNDIIDQNNFTSFEDILQFVQKNNTEIVPEFYSMPEVLEKPNFILPNWSTSPIEFIYRHRSALESRFISSSLHVWITRMFGPKSEFKLFEGNHPRKEFNIEKAPLLLDNIERYSKPNDKKKVLSALIFEEMPDFTFLLLLDTGEILEAKFSLENLNSPSVCIQKMSSSKSINAPKSTSAETLGATSSSSSFSSHWMRNLIHSNSNVDDIVSNPSNNDSNTNLKMIAKETKRGRRRRESNINRKSGDLNPAFDPNFLCKIIGKINVPSNSMVIAKDERFIVASDNVTVFDSKMKKVADIEIESTYLSSISADGSCIVAAGGDNTKVSLIRGTKIDQSFQIYKDSISCISVSSVFNLVAVGTHDGSVVVCSATTGNLICIISLGEYRNKVNTTTKSNSILVSKSSSTFSNLQKANDEIKNNEDINDNSFEYLESATLSPIKVLITPSWGFIVVYCSEISVGRLKHSLLVFSLNGSFVKHCKIDGPVDYWSSWSSRSGFDYLIYTNETGHVFSTEVFSARQTKEIYCCRSRVVAAQVSKDQSVISIVSCDGKIALVPISI</sequence>
<reference evidence="2 3" key="1">
    <citation type="submission" date="2024-04" db="EMBL/GenBank/DDBJ databases">
        <title>Tritrichomonas musculus Genome.</title>
        <authorList>
            <person name="Alves-Ferreira E."/>
            <person name="Grigg M."/>
            <person name="Lorenzi H."/>
            <person name="Galac M."/>
        </authorList>
    </citation>
    <scope>NUCLEOTIDE SEQUENCE [LARGE SCALE GENOMIC DNA]</scope>
    <source>
        <strain evidence="2 3">EAF2021</strain>
    </source>
</reference>
<dbReference type="Proteomes" id="UP001470230">
    <property type="component" value="Unassembled WGS sequence"/>
</dbReference>
<dbReference type="SUPFAM" id="SSF50978">
    <property type="entry name" value="WD40 repeat-like"/>
    <property type="match status" value="1"/>
</dbReference>
<dbReference type="InterPro" id="IPR036372">
    <property type="entry name" value="BEACH_dom_sf"/>
</dbReference>
<dbReference type="SMART" id="SM01026">
    <property type="entry name" value="Beach"/>
    <property type="match status" value="1"/>
</dbReference>
<dbReference type="PANTHER" id="PTHR13743:SF161">
    <property type="entry name" value="BEIGE_BEACH DOMAIN CONTAINING PROTEIN"/>
    <property type="match status" value="1"/>
</dbReference>
<accession>A0ABR2KSQ3</accession>
<evidence type="ECO:0000259" key="1">
    <source>
        <dbReference type="SMART" id="SM01026"/>
    </source>
</evidence>
<dbReference type="InterPro" id="IPR036322">
    <property type="entry name" value="WD40_repeat_dom_sf"/>
</dbReference>
<name>A0ABR2KSQ3_9EUKA</name>
<dbReference type="PANTHER" id="PTHR13743">
    <property type="entry name" value="BEIGE/BEACH-RELATED"/>
    <property type="match status" value="1"/>
</dbReference>
<protein>
    <recommendedName>
        <fullName evidence="1">BEACH domain-containing protein</fullName>
    </recommendedName>
</protein>
<keyword evidence="3" id="KW-1185">Reference proteome</keyword>
<evidence type="ECO:0000313" key="2">
    <source>
        <dbReference type="EMBL" id="KAK8894088.1"/>
    </source>
</evidence>
<dbReference type="Gene3D" id="2.130.10.10">
    <property type="entry name" value="YVTN repeat-like/Quinoprotein amine dehydrogenase"/>
    <property type="match status" value="1"/>
</dbReference>
<dbReference type="EMBL" id="JAPFFF010000003">
    <property type="protein sequence ID" value="KAK8894088.1"/>
    <property type="molecule type" value="Genomic_DNA"/>
</dbReference>
<evidence type="ECO:0000313" key="3">
    <source>
        <dbReference type="Proteomes" id="UP001470230"/>
    </source>
</evidence>
<dbReference type="Gene3D" id="1.10.1540.10">
    <property type="entry name" value="BEACH domain"/>
    <property type="match status" value="2"/>
</dbReference>
<dbReference type="InterPro" id="IPR031570">
    <property type="entry name" value="NBEA/BDCP_DUF4704"/>
</dbReference>
<dbReference type="InterPro" id="IPR015943">
    <property type="entry name" value="WD40/YVTN_repeat-like_dom_sf"/>
</dbReference>
<dbReference type="Pfam" id="PF15787">
    <property type="entry name" value="DUF4704"/>
    <property type="match status" value="1"/>
</dbReference>
<dbReference type="InterPro" id="IPR000409">
    <property type="entry name" value="BEACH_dom"/>
</dbReference>
<dbReference type="InterPro" id="IPR050865">
    <property type="entry name" value="BEACH_Domain"/>
</dbReference>
<comment type="caution">
    <text evidence="2">The sequence shown here is derived from an EMBL/GenBank/DDBJ whole genome shotgun (WGS) entry which is preliminary data.</text>
</comment>
<organism evidence="2 3">
    <name type="scientific">Tritrichomonas musculus</name>
    <dbReference type="NCBI Taxonomy" id="1915356"/>
    <lineage>
        <taxon>Eukaryota</taxon>
        <taxon>Metamonada</taxon>
        <taxon>Parabasalia</taxon>
        <taxon>Tritrichomonadida</taxon>
        <taxon>Tritrichomonadidae</taxon>
        <taxon>Tritrichomonas</taxon>
    </lineage>
</organism>
<dbReference type="Pfam" id="PF02138">
    <property type="entry name" value="Beach"/>
    <property type="match status" value="2"/>
</dbReference>
<proteinExistence type="predicted"/>
<gene>
    <name evidence="2" type="ORF">M9Y10_022520</name>
</gene>
<dbReference type="SUPFAM" id="SSF81837">
    <property type="entry name" value="BEACH domain"/>
    <property type="match status" value="1"/>
</dbReference>
<feature type="domain" description="BEACH" evidence="1">
    <location>
        <begin position="1933"/>
        <end position="2107"/>
    </location>
</feature>